<evidence type="ECO:0000313" key="2">
    <source>
        <dbReference type="Proteomes" id="UP000009080"/>
    </source>
</evidence>
<gene>
    <name evidence="1" type="ordered locus">TERTU_2941</name>
</gene>
<dbReference type="eggNOG" id="COG0834">
    <property type="taxonomic scope" value="Bacteria"/>
</dbReference>
<dbReference type="EMBL" id="CP001614">
    <property type="protein sequence ID" value="ACR10953.1"/>
    <property type="molecule type" value="Genomic_DNA"/>
</dbReference>
<accession>C5BNF0</accession>
<keyword evidence="2" id="KW-1185">Reference proteome</keyword>
<dbReference type="STRING" id="377629.TERTU_2941"/>
<reference evidence="1 2" key="1">
    <citation type="journal article" date="2009" name="PLoS ONE">
        <title>The complete genome of Teredinibacter turnerae T7901: an intracellular endosymbiont of marine wood-boring bivalves (shipworms).</title>
        <authorList>
            <person name="Yang J.C."/>
            <person name="Madupu R."/>
            <person name="Durkin A.S."/>
            <person name="Ekborg N.A."/>
            <person name="Pedamallu C.S."/>
            <person name="Hostetler J.B."/>
            <person name="Radune D."/>
            <person name="Toms B.S."/>
            <person name="Henrissat B."/>
            <person name="Coutinho P.M."/>
            <person name="Schwarz S."/>
            <person name="Field L."/>
            <person name="Trindade-Silva A.E."/>
            <person name="Soares C.A.G."/>
            <person name="Elshahawi S."/>
            <person name="Hanora A."/>
            <person name="Schmidt E.W."/>
            <person name="Haygood M.G."/>
            <person name="Posfai J."/>
            <person name="Benner J."/>
            <person name="Madinger C."/>
            <person name="Nove J."/>
            <person name="Anton B."/>
            <person name="Chaudhary K."/>
            <person name="Foster J."/>
            <person name="Holman A."/>
            <person name="Kumar S."/>
            <person name="Lessard P.A."/>
            <person name="Luyten Y.A."/>
            <person name="Slatko B."/>
            <person name="Wood N."/>
            <person name="Wu B."/>
            <person name="Teplitski M."/>
            <person name="Mougous J.D."/>
            <person name="Ward N."/>
            <person name="Eisen J.A."/>
            <person name="Badger J.H."/>
            <person name="Distel D.L."/>
        </authorList>
    </citation>
    <scope>NUCLEOTIDE SEQUENCE [LARGE SCALE GENOMIC DNA]</scope>
    <source>
        <strain evidence="2">ATCC 39867 / T7901</strain>
    </source>
</reference>
<dbReference type="KEGG" id="ttu:TERTU_2941"/>
<protein>
    <recommendedName>
        <fullName evidence="3">Solute-binding protein family 3/N-terminal domain-containing protein</fullName>
    </recommendedName>
</protein>
<dbReference type="Proteomes" id="UP000009080">
    <property type="component" value="Chromosome"/>
</dbReference>
<dbReference type="OrthoDB" id="547680at2"/>
<dbReference type="HOGENOM" id="CLU_066015_1_0_6"/>
<evidence type="ECO:0008006" key="3">
    <source>
        <dbReference type="Google" id="ProtNLM"/>
    </source>
</evidence>
<dbReference type="SUPFAM" id="SSF53850">
    <property type="entry name" value="Periplasmic binding protein-like II"/>
    <property type="match status" value="1"/>
</dbReference>
<proteinExistence type="predicted"/>
<name>C5BNF0_TERTT</name>
<sequence>MIRLILEKTGRPFTITPISIPALPASRVARYLDSNLFNIVAIHTDAQKERELRPIRYPVYRGLSGWRLLLIRSDAQSRFANIRTLPQLESLVAGMGNDWPDTLTLQDAGFTVQTAPHRDNLLKMLDHGRIDFFPRGIYEIWSELPSAEASGLVMEQTLALRYPTAFYFYVSRTNEELAQLLERGFEKAIADGSFQELFFRTYGEPILKANLADRRILKVPNKHLPPQTPLSDKRLWFSPGELSDAKVRNGRAAQVQK</sequence>
<organism evidence="1 2">
    <name type="scientific">Teredinibacter turnerae (strain ATCC 39867 / T7901)</name>
    <dbReference type="NCBI Taxonomy" id="377629"/>
    <lineage>
        <taxon>Bacteria</taxon>
        <taxon>Pseudomonadati</taxon>
        <taxon>Pseudomonadota</taxon>
        <taxon>Gammaproteobacteria</taxon>
        <taxon>Cellvibrionales</taxon>
        <taxon>Cellvibrionaceae</taxon>
        <taxon>Teredinibacter</taxon>
    </lineage>
</organism>
<evidence type="ECO:0000313" key="1">
    <source>
        <dbReference type="EMBL" id="ACR10953.1"/>
    </source>
</evidence>
<dbReference type="AlphaFoldDB" id="C5BNF0"/>